<feature type="domain" description="Fumarate reductase/succinate dehydrogenase flavoprotein-like C-terminal" evidence="12">
    <location>
        <begin position="554"/>
        <end position="628"/>
    </location>
</feature>
<keyword evidence="7" id="KW-0274">FAD</keyword>
<dbReference type="AlphaFoldDB" id="A0A7S2UIG4"/>
<dbReference type="SUPFAM" id="SSF46977">
    <property type="entry name" value="Succinate dehydrogenase/fumarate reductase flavoprotein C-terminal domain"/>
    <property type="match status" value="1"/>
</dbReference>
<protein>
    <recommendedName>
        <fullName evidence="4">L-aspartate oxidase</fullName>
        <ecNumber evidence="4">1.4.3.16</ecNumber>
    </recommendedName>
</protein>
<dbReference type="FunFam" id="3.90.700.10:FF:000002">
    <property type="entry name" value="L-aspartate oxidase"/>
    <property type="match status" value="1"/>
</dbReference>
<dbReference type="SUPFAM" id="SSF56425">
    <property type="entry name" value="Succinate dehydrogenase/fumarate reductase flavoprotein, catalytic domain"/>
    <property type="match status" value="1"/>
</dbReference>
<dbReference type="PRINTS" id="PR00368">
    <property type="entry name" value="FADPNR"/>
</dbReference>
<evidence type="ECO:0000313" key="13">
    <source>
        <dbReference type="EMBL" id="CAD9818473.1"/>
    </source>
</evidence>
<feature type="compositionally biased region" description="Acidic residues" evidence="10">
    <location>
        <begin position="644"/>
        <end position="657"/>
    </location>
</feature>
<gene>
    <name evidence="13" type="ORF">ASEP1449_LOCUS10305</name>
</gene>
<feature type="domain" description="FAD-dependent oxidoreductase 2 FAD-binding" evidence="11">
    <location>
        <begin position="91"/>
        <end position="482"/>
    </location>
</feature>
<evidence type="ECO:0000256" key="6">
    <source>
        <dbReference type="ARBA" id="ARBA00022642"/>
    </source>
</evidence>
<evidence type="ECO:0000256" key="8">
    <source>
        <dbReference type="ARBA" id="ARBA00023002"/>
    </source>
</evidence>
<proteinExistence type="inferred from homology"/>
<evidence type="ECO:0000256" key="9">
    <source>
        <dbReference type="ARBA" id="ARBA00050942"/>
    </source>
</evidence>
<dbReference type="InterPro" id="IPR027477">
    <property type="entry name" value="Succ_DH/fumarate_Rdtase_cat_sf"/>
</dbReference>
<comment type="pathway">
    <text evidence="2">Cofactor biosynthesis; NAD(+) biosynthesis; iminoaspartate from L-aspartate (oxidase route): step 1/1.</text>
</comment>
<evidence type="ECO:0000256" key="7">
    <source>
        <dbReference type="ARBA" id="ARBA00022827"/>
    </source>
</evidence>
<dbReference type="PANTHER" id="PTHR42716:SF2">
    <property type="entry name" value="L-ASPARTATE OXIDASE, CHLOROPLASTIC"/>
    <property type="match status" value="1"/>
</dbReference>
<dbReference type="InterPro" id="IPR005288">
    <property type="entry name" value="NadB"/>
</dbReference>
<comment type="catalytic activity">
    <reaction evidence="9">
        <text>L-aspartate + O2 = iminosuccinate + H2O2</text>
        <dbReference type="Rhea" id="RHEA:25876"/>
        <dbReference type="ChEBI" id="CHEBI:15379"/>
        <dbReference type="ChEBI" id="CHEBI:16240"/>
        <dbReference type="ChEBI" id="CHEBI:29991"/>
        <dbReference type="ChEBI" id="CHEBI:77875"/>
        <dbReference type="EC" id="1.4.3.16"/>
    </reaction>
</comment>
<sequence>MHSVLYRTCRRTAAVSHMGAVTRAASIATLPFSQSNTTAISARTGTPGFQSYHSLVGTDSTQGLRGKGIRSLSTATKASPDEQWRREQERLLVVGSGVAGCAAALIAAVRHKVPVTLVYAGSVPVDCNSYWAQGGIIYRNYDPESGDSAASLVQDVHRAGAGLCVDDAVQKLAREGPDLVRELLLGQHPEFANVPFDRHPDTGELSCCLEASHAAPRIIHFADHTGQAITDHITRAAMAHPLITTISDTIVTDLITFPDPDLCVGAEVMHRVSGKRQSLYATRGVLLASGGLGGIYEHSTNPAGFNALGSSVGLAKRANAKTKDLEYVQFHPTALCLPREARFLLTEALRGEGAILRDATGRAFAKDFHPDGELAPRDVVARGVYHESQKGSSDKEHNVYLDITHRDADWLRTRFPSINAHLRSKQLDITKDMLPVIPAAHYTCGGIETDLYGRTSLAGLYSAGEAARTGLHGGNRLASTSLLEGLVYGAAVAEHVGSSEESEYISNKIRTIVDSPTLHRLSQDEAWWKSRAERYYVNGEAKATRLAAMELLAKLRRIMWNHVGLVRTPSGLQKAMDGLEAIRGEATFMFEQSPTVETAGLRDAAHAGKAVAQAAHANRVSAGTHYIVEDNTTDIANSHYGNDVDSDESSSDDDEEVVVMAAYGR</sequence>
<feature type="region of interest" description="Disordered" evidence="10">
    <location>
        <begin position="637"/>
        <end position="657"/>
    </location>
</feature>
<comment type="similarity">
    <text evidence="3">Belongs to the FAD-dependent oxidoreductase 2 family. NadB subfamily.</text>
</comment>
<dbReference type="InterPro" id="IPR036188">
    <property type="entry name" value="FAD/NAD-bd_sf"/>
</dbReference>
<dbReference type="Pfam" id="PF00890">
    <property type="entry name" value="FAD_binding_2"/>
    <property type="match status" value="1"/>
</dbReference>
<dbReference type="InterPro" id="IPR015939">
    <property type="entry name" value="Fum_Rdtase/Succ_DH_flav-like_C"/>
</dbReference>
<comment type="cofactor">
    <cofactor evidence="1">
        <name>FAD</name>
        <dbReference type="ChEBI" id="CHEBI:57692"/>
    </cofactor>
</comment>
<dbReference type="Gene3D" id="1.20.58.100">
    <property type="entry name" value="Fumarate reductase/succinate dehydrogenase flavoprotein-like, C-terminal domain"/>
    <property type="match status" value="1"/>
</dbReference>
<evidence type="ECO:0000256" key="4">
    <source>
        <dbReference type="ARBA" id="ARBA00012173"/>
    </source>
</evidence>
<dbReference type="PANTHER" id="PTHR42716">
    <property type="entry name" value="L-ASPARTATE OXIDASE"/>
    <property type="match status" value="1"/>
</dbReference>
<keyword evidence="6" id="KW-0662">Pyridine nucleotide biosynthesis</keyword>
<evidence type="ECO:0000256" key="3">
    <source>
        <dbReference type="ARBA" id="ARBA00008562"/>
    </source>
</evidence>
<dbReference type="GO" id="GO:0008734">
    <property type="term" value="F:L-aspartate oxidase activity"/>
    <property type="evidence" value="ECO:0007669"/>
    <property type="project" value="UniProtKB-EC"/>
</dbReference>
<evidence type="ECO:0000259" key="12">
    <source>
        <dbReference type="Pfam" id="PF02910"/>
    </source>
</evidence>
<keyword evidence="5" id="KW-0285">Flavoprotein</keyword>
<dbReference type="EMBL" id="HBHQ01015415">
    <property type="protein sequence ID" value="CAD9818473.1"/>
    <property type="molecule type" value="Transcribed_RNA"/>
</dbReference>
<dbReference type="UniPathway" id="UPA00253">
    <property type="reaction ID" value="UER00326"/>
</dbReference>
<name>A0A7S2UIG4_9STRA</name>
<evidence type="ECO:0000256" key="10">
    <source>
        <dbReference type="SAM" id="MobiDB-lite"/>
    </source>
</evidence>
<evidence type="ECO:0000256" key="2">
    <source>
        <dbReference type="ARBA" id="ARBA00004950"/>
    </source>
</evidence>
<dbReference type="GO" id="GO:0009435">
    <property type="term" value="P:NAD+ biosynthetic process"/>
    <property type="evidence" value="ECO:0007669"/>
    <property type="project" value="UniProtKB-UniPathway"/>
</dbReference>
<keyword evidence="8" id="KW-0560">Oxidoreductase</keyword>
<reference evidence="13" key="1">
    <citation type="submission" date="2021-01" db="EMBL/GenBank/DDBJ databases">
        <authorList>
            <person name="Corre E."/>
            <person name="Pelletier E."/>
            <person name="Niang G."/>
            <person name="Scheremetjew M."/>
            <person name="Finn R."/>
            <person name="Kale V."/>
            <person name="Holt S."/>
            <person name="Cochrane G."/>
            <person name="Meng A."/>
            <person name="Brown T."/>
            <person name="Cohen L."/>
        </authorList>
    </citation>
    <scope>NUCLEOTIDE SEQUENCE</scope>
    <source>
        <strain evidence="13">CCMP2084</strain>
    </source>
</reference>
<dbReference type="InterPro" id="IPR003953">
    <property type="entry name" value="FAD-dep_OxRdtase_2_FAD-bd"/>
</dbReference>
<organism evidence="13">
    <name type="scientific">Attheya septentrionalis</name>
    <dbReference type="NCBI Taxonomy" id="420275"/>
    <lineage>
        <taxon>Eukaryota</taxon>
        <taxon>Sar</taxon>
        <taxon>Stramenopiles</taxon>
        <taxon>Ochrophyta</taxon>
        <taxon>Bacillariophyta</taxon>
        <taxon>Coscinodiscophyceae</taxon>
        <taxon>Chaetocerotophycidae</taxon>
        <taxon>Chaetocerotales</taxon>
        <taxon>Attheyaceae</taxon>
        <taxon>Attheya</taxon>
    </lineage>
</organism>
<dbReference type="Gene3D" id="3.90.700.10">
    <property type="entry name" value="Succinate dehydrogenase/fumarate reductase flavoprotein, catalytic domain"/>
    <property type="match status" value="1"/>
</dbReference>
<evidence type="ECO:0000256" key="5">
    <source>
        <dbReference type="ARBA" id="ARBA00022630"/>
    </source>
</evidence>
<accession>A0A7S2UIG4</accession>
<evidence type="ECO:0000256" key="1">
    <source>
        <dbReference type="ARBA" id="ARBA00001974"/>
    </source>
</evidence>
<dbReference type="Gene3D" id="3.50.50.60">
    <property type="entry name" value="FAD/NAD(P)-binding domain"/>
    <property type="match status" value="1"/>
</dbReference>
<dbReference type="InterPro" id="IPR037099">
    <property type="entry name" value="Fum_R/Succ_DH_flav-like_C_sf"/>
</dbReference>
<evidence type="ECO:0000259" key="11">
    <source>
        <dbReference type="Pfam" id="PF00890"/>
    </source>
</evidence>
<dbReference type="SUPFAM" id="SSF51905">
    <property type="entry name" value="FAD/NAD(P)-binding domain"/>
    <property type="match status" value="1"/>
</dbReference>
<dbReference type="Pfam" id="PF02910">
    <property type="entry name" value="Succ_DH_flav_C"/>
    <property type="match status" value="1"/>
</dbReference>
<dbReference type="EC" id="1.4.3.16" evidence="4"/>